<keyword evidence="5" id="KW-0999">Mitochondrion inner membrane</keyword>
<keyword evidence="8" id="KW-0472">Membrane</keyword>
<evidence type="ECO:0000256" key="8">
    <source>
        <dbReference type="ARBA" id="ARBA00023136"/>
    </source>
</evidence>
<keyword evidence="7" id="KW-0496">Mitochondrion</keyword>
<dbReference type="Pfam" id="PF02320">
    <property type="entry name" value="UCR_hinge"/>
    <property type="match status" value="1"/>
</dbReference>
<dbReference type="Gene3D" id="1.10.287.20">
    <property type="entry name" value="Ubiquinol-cytochrome C reductase hinge domain"/>
    <property type="match status" value="1"/>
</dbReference>
<reference evidence="13 14" key="1">
    <citation type="journal article" date="2016" name="Proc. Natl. Acad. Sci. U.S.A.">
        <title>Comparative genomics of biotechnologically important yeasts.</title>
        <authorList>
            <person name="Riley R."/>
            <person name="Haridas S."/>
            <person name="Wolfe K.H."/>
            <person name="Lopes M.R."/>
            <person name="Hittinger C.T."/>
            <person name="Goeker M."/>
            <person name="Salamov A.A."/>
            <person name="Wisecaver J.H."/>
            <person name="Long T.M."/>
            <person name="Calvey C.H."/>
            <person name="Aerts A.L."/>
            <person name="Barry K.W."/>
            <person name="Choi C."/>
            <person name="Clum A."/>
            <person name="Coughlan A.Y."/>
            <person name="Deshpande S."/>
            <person name="Douglass A.P."/>
            <person name="Hanson S.J."/>
            <person name="Klenk H.-P."/>
            <person name="LaButti K.M."/>
            <person name="Lapidus A."/>
            <person name="Lindquist E.A."/>
            <person name="Lipzen A.M."/>
            <person name="Meier-Kolthoff J.P."/>
            <person name="Ohm R.A."/>
            <person name="Otillar R.P."/>
            <person name="Pangilinan J.L."/>
            <person name="Peng Y."/>
            <person name="Rokas A."/>
            <person name="Rosa C.A."/>
            <person name="Scheuner C."/>
            <person name="Sibirny A.A."/>
            <person name="Slot J.C."/>
            <person name="Stielow J.B."/>
            <person name="Sun H."/>
            <person name="Kurtzman C.P."/>
            <person name="Blackwell M."/>
            <person name="Grigoriev I.V."/>
            <person name="Jeffries T.W."/>
        </authorList>
    </citation>
    <scope>NUCLEOTIDE SEQUENCE [LARGE SCALE GENOMIC DNA]</scope>
    <source>
        <strain evidence="13 14">DSM 6958</strain>
    </source>
</reference>
<dbReference type="GO" id="GO:0006122">
    <property type="term" value="P:mitochondrial electron transport, ubiquinol to cytochrome c"/>
    <property type="evidence" value="ECO:0007669"/>
    <property type="project" value="InterPro"/>
</dbReference>
<sequence length="127" mass="14620">MSGITDLVSELVQSFLPTVAFADSNIQDATTAEDDEEDDEEEEDEDEDDEDEEEAADPNPALREKAAETVCHDFKHHFDECVERVTKSQQDPDYEQLEYKEDCVEEFFHLEHCINDNTANSLFKLLK</sequence>
<feature type="domain" description="Ubiquinol-cytochrome C reductase hinge" evidence="12">
    <location>
        <begin position="57"/>
        <end position="127"/>
    </location>
</feature>
<evidence type="ECO:0000313" key="13">
    <source>
        <dbReference type="EMBL" id="ODQ63113.1"/>
    </source>
</evidence>
<evidence type="ECO:0000256" key="5">
    <source>
        <dbReference type="ARBA" id="ARBA00022792"/>
    </source>
</evidence>
<dbReference type="SUPFAM" id="SSF81531">
    <property type="entry name" value="Non-heme 11 kDa protein of cytochrome bc1 complex (Ubiquinol-cytochrome c reductase)"/>
    <property type="match status" value="1"/>
</dbReference>
<dbReference type="STRING" id="857566.A0A1E3PCH0"/>
<keyword evidence="3" id="KW-0813">Transport</keyword>
<evidence type="ECO:0000256" key="9">
    <source>
        <dbReference type="ARBA" id="ARBA00044155"/>
    </source>
</evidence>
<evidence type="ECO:0000256" key="3">
    <source>
        <dbReference type="ARBA" id="ARBA00022448"/>
    </source>
</evidence>
<keyword evidence="4" id="KW-0679">Respiratory chain</keyword>
<evidence type="ECO:0000256" key="11">
    <source>
        <dbReference type="SAM" id="MobiDB-lite"/>
    </source>
</evidence>
<evidence type="ECO:0000313" key="14">
    <source>
        <dbReference type="Proteomes" id="UP000095009"/>
    </source>
</evidence>
<dbReference type="PANTHER" id="PTHR15336">
    <property type="entry name" value="UBIQUINOL-CYTOCHROME C REDUCTASE COMPLEX 7.8 KDA PROTEIN"/>
    <property type="match status" value="1"/>
</dbReference>
<dbReference type="EMBL" id="KV454416">
    <property type="protein sequence ID" value="ODQ63113.1"/>
    <property type="molecule type" value="Genomic_DNA"/>
</dbReference>
<keyword evidence="6" id="KW-0249">Electron transport</keyword>
<dbReference type="OrthoDB" id="405848at2759"/>
<accession>A0A1E3PCH0</accession>
<protein>
    <recommendedName>
        <fullName evidence="9">Cytochrome b-c1 complex subunit 6, mitochondrial</fullName>
    </recommendedName>
    <alternativeName>
        <fullName evidence="10">Complex III subunit 6</fullName>
    </alternativeName>
</protein>
<comment type="similarity">
    <text evidence="2">Belongs to the UQCRH/QCR6 family.</text>
</comment>
<evidence type="ECO:0000259" key="12">
    <source>
        <dbReference type="Pfam" id="PF02320"/>
    </source>
</evidence>
<dbReference type="Proteomes" id="UP000095009">
    <property type="component" value="Unassembled WGS sequence"/>
</dbReference>
<dbReference type="AlphaFoldDB" id="A0A1E3PCH0"/>
<feature type="region of interest" description="Disordered" evidence="11">
    <location>
        <begin position="19"/>
        <end position="66"/>
    </location>
</feature>
<dbReference type="InterPro" id="IPR023184">
    <property type="entry name" value="Ubol_cytC_Rdtase_hinge_dom"/>
</dbReference>
<evidence type="ECO:0000256" key="4">
    <source>
        <dbReference type="ARBA" id="ARBA00022660"/>
    </source>
</evidence>
<proteinExistence type="inferred from homology"/>
<comment type="subcellular location">
    <subcellularLocation>
        <location evidence="1">Mitochondrion inner membrane</location>
        <topology evidence="1">Peripheral membrane protein</topology>
        <orientation evidence="1">Intermembrane side</orientation>
    </subcellularLocation>
</comment>
<evidence type="ECO:0000256" key="6">
    <source>
        <dbReference type="ARBA" id="ARBA00022982"/>
    </source>
</evidence>
<gene>
    <name evidence="13" type="ORF">NADFUDRAFT_84590</name>
</gene>
<evidence type="ECO:0000256" key="10">
    <source>
        <dbReference type="ARBA" id="ARBA00044246"/>
    </source>
</evidence>
<keyword evidence="14" id="KW-1185">Reference proteome</keyword>
<dbReference type="GO" id="GO:0005743">
    <property type="term" value="C:mitochondrial inner membrane"/>
    <property type="evidence" value="ECO:0007669"/>
    <property type="project" value="UniProtKB-SubCell"/>
</dbReference>
<evidence type="ECO:0000256" key="1">
    <source>
        <dbReference type="ARBA" id="ARBA00004137"/>
    </source>
</evidence>
<evidence type="ECO:0000256" key="2">
    <source>
        <dbReference type="ARBA" id="ARBA00006498"/>
    </source>
</evidence>
<dbReference type="InterPro" id="IPR036811">
    <property type="entry name" value="Ubol_cytC_Rdtase_hinge_dom_sf"/>
</dbReference>
<dbReference type="InterPro" id="IPR003422">
    <property type="entry name" value="Cyt_b-c1_6"/>
</dbReference>
<feature type="compositionally biased region" description="Acidic residues" evidence="11">
    <location>
        <begin position="31"/>
        <end position="56"/>
    </location>
</feature>
<organism evidence="13 14">
    <name type="scientific">Nadsonia fulvescens var. elongata DSM 6958</name>
    <dbReference type="NCBI Taxonomy" id="857566"/>
    <lineage>
        <taxon>Eukaryota</taxon>
        <taxon>Fungi</taxon>
        <taxon>Dikarya</taxon>
        <taxon>Ascomycota</taxon>
        <taxon>Saccharomycotina</taxon>
        <taxon>Dipodascomycetes</taxon>
        <taxon>Dipodascales</taxon>
        <taxon>Dipodascales incertae sedis</taxon>
        <taxon>Nadsonia</taxon>
    </lineage>
</organism>
<dbReference type="PANTHER" id="PTHR15336:SF0">
    <property type="entry name" value="CYTOCHROME B-C1 COMPLEX SUBUNIT 6, MITOCHONDRIAL"/>
    <property type="match status" value="1"/>
</dbReference>
<dbReference type="FunFam" id="1.10.287.20:FF:000003">
    <property type="entry name" value="Cytochrome b-c1 complex subunit 6"/>
    <property type="match status" value="1"/>
</dbReference>
<evidence type="ECO:0000256" key="7">
    <source>
        <dbReference type="ARBA" id="ARBA00023128"/>
    </source>
</evidence>
<name>A0A1E3PCH0_9ASCO</name>